<comment type="similarity">
    <text evidence="1">Belongs to the peptidase S49 family.</text>
</comment>
<dbReference type="PANTHER" id="PTHR33209">
    <property type="entry name" value="PROTEASE 4"/>
    <property type="match status" value="1"/>
</dbReference>
<protein>
    <recommendedName>
        <fullName evidence="10">Signal peptide peptidase</fullName>
    </recommendedName>
</protein>
<dbReference type="Proteomes" id="UP001491310">
    <property type="component" value="Unassembled WGS sequence"/>
</dbReference>
<keyword evidence="5" id="KW-0812">Transmembrane</keyword>
<dbReference type="InterPro" id="IPR029045">
    <property type="entry name" value="ClpP/crotonase-like_dom_sf"/>
</dbReference>
<keyword evidence="2" id="KW-0645">Protease</keyword>
<feature type="transmembrane region" description="Helical" evidence="5">
    <location>
        <begin position="935"/>
        <end position="959"/>
    </location>
</feature>
<dbReference type="Pfam" id="PF12680">
    <property type="entry name" value="SnoaL_2"/>
    <property type="match status" value="1"/>
</dbReference>
<dbReference type="SUPFAM" id="SSF52096">
    <property type="entry name" value="ClpP/crotonase"/>
    <property type="match status" value="2"/>
</dbReference>
<name>A0ABR2YET7_9CHLO</name>
<keyword evidence="4" id="KW-0720">Serine protease</keyword>
<sequence length="1358" mass="146193">MTTSFVWKVARRGLVAVGVVTVASTAASTYAVRQARKNAMKLPTEFILEIDLEGIDLVEQAAPLNPFFPFTGQFRKQLEIRQAVEALRLASSDERVKGVMATFGANQRYQGLAQIQELRNAVTDFREKAQGRVVTMAYADAFGEAGIGGTLSYYLASAFEKVYMQPSGLLSMSGLASSTPFLRRFFDSWKVKPHFVAREEYKNIINQFTQDNYTKEHRHATEALLRGFVADIVDGIAAARGLDPKQARAAINAAPFNSDEALEWKLIDDFKYRDEAEGVFGLEKRTQRIPIAKYLKACAAAKGANQEDPMTAAMREMMAPPGKSIDGTQQDAAAAAAGAKRAQRERPAIALITAVGAIVTGKGAVGTLQQMQEIASTPMCKKLIEARLDPCIKAVVIRIDSPGGSAVASDTIYREVLRLKEAGKPVIVSMGNVAASGGYYISAPATKIVAQPSTVTGSIGVVFGKFNIAETLRQQGINPCTIAEGKNADAQFPFSDWTPEQERLVNRLVDHIYAGFIRKVAAGRGMSEAQVRQIAKGRVWNGKDALAHGLVDCLGGLQDAIALAKQEAGLPLEEDAVVVKDMARPLPPLVQIVKMLKGGEASLATCAAALLLEAGVLPAAAQLQEKLMRQGEGTLERPRTGTGLQGKDVILEYYRRYNAGDVDGVMELMAPDCQYHDMIYLEPFKGHKEIREYFDKVVSIVPSDLKFTVEDITDGDPQKVGVKWHVEVDGNEFPFSRGASFYEVNSNGQIVYGRDLVEPALKPGSSALLGLKLLAPVVRKLGPNANPAKLKEVPVQSLLVWAFYAGYMSYVFFSSSLPGVPVWHTPPEVLQEVLLESLNFFYVNSGLNALGLSPIPDIPVHPVSLGLFNFVNAWSMMFWPLMLADRKGAAVKNRFPLWLGTQFLTNVFFIPYMALRQSDQGKPNQAPDGCSTNALPSYAAALGVVGAIVGLITLFWVPLAQPDFGGLSDRWQFFQEAFSLNRAFFAFVLDAGLYSVFQAALLADAPPAYRFTPFFGLAAWLERSLTVVTKALRTKGGQAQKTSKRTDGDRVLEPVDNLVSSPNAYGALGLIYAALAVPAALFPHTAADFIFGAAAQPHDFLHEPLFRILSSGLLTAGITSLALRLGARSGDLDSRANKRLEIGLIVFATVNTLLQTTTAAQPDSVLTFPGFWSSAAVFGLTIAAAWGGYGKASEYGLSLKRAGPLPALKNFQDDTSELGGTVRSPSSINSVLYALLTVNFFVAGVGYLYAPTATLEAIFNHAQGPECIFLWRAIGAALVSIVPTASYSLKEASDDGSLGDAPFKLLNIGLSGASLAHILVLAPLLGSDSAGPFLPVLLGVWGTSLAVSGVNLLKTSQD</sequence>
<evidence type="ECO:0000259" key="6">
    <source>
        <dbReference type="Pfam" id="PF01343"/>
    </source>
</evidence>
<feature type="transmembrane region" description="Helical" evidence="5">
    <location>
        <begin position="1105"/>
        <end position="1127"/>
    </location>
</feature>
<feature type="domain" description="Peptidase S49" evidence="6">
    <location>
        <begin position="149"/>
        <end position="276"/>
    </location>
</feature>
<evidence type="ECO:0000313" key="9">
    <source>
        <dbReference type="Proteomes" id="UP001491310"/>
    </source>
</evidence>
<keyword evidence="3" id="KW-0378">Hydrolase</keyword>
<feature type="transmembrane region" description="Helical" evidence="5">
    <location>
        <begin position="1332"/>
        <end position="1353"/>
    </location>
</feature>
<dbReference type="Gene3D" id="3.90.226.10">
    <property type="entry name" value="2-enoyl-CoA Hydratase, Chain A, domain 1"/>
    <property type="match status" value="3"/>
</dbReference>
<dbReference type="Gene3D" id="3.10.450.50">
    <property type="match status" value="1"/>
</dbReference>
<evidence type="ECO:0000256" key="3">
    <source>
        <dbReference type="ARBA" id="ARBA00022801"/>
    </source>
</evidence>
<dbReference type="SUPFAM" id="SSF54427">
    <property type="entry name" value="NTF2-like"/>
    <property type="match status" value="1"/>
</dbReference>
<feature type="domain" description="Peptidase S49" evidence="6">
    <location>
        <begin position="419"/>
        <end position="570"/>
    </location>
</feature>
<comment type="caution">
    <text evidence="8">The sequence shown here is derived from an EMBL/GenBank/DDBJ whole genome shotgun (WGS) entry which is preliminary data.</text>
</comment>
<feature type="transmembrane region" description="Helical" evidence="5">
    <location>
        <begin position="895"/>
        <end position="915"/>
    </location>
</feature>
<keyword evidence="5" id="KW-0472">Membrane</keyword>
<evidence type="ECO:0000313" key="8">
    <source>
        <dbReference type="EMBL" id="KAK9903950.1"/>
    </source>
</evidence>
<gene>
    <name evidence="8" type="ORF">WJX75_001164</name>
</gene>
<feature type="transmembrane region" description="Helical" evidence="5">
    <location>
        <begin position="1170"/>
        <end position="1189"/>
    </location>
</feature>
<dbReference type="EMBL" id="JALJOT010000013">
    <property type="protein sequence ID" value="KAK9903950.1"/>
    <property type="molecule type" value="Genomic_DNA"/>
</dbReference>
<dbReference type="CDD" id="cd07018">
    <property type="entry name" value="S49_SppA_67K_type"/>
    <property type="match status" value="1"/>
</dbReference>
<dbReference type="InterPro" id="IPR002142">
    <property type="entry name" value="Peptidase_S49"/>
</dbReference>
<dbReference type="InterPro" id="IPR047272">
    <property type="entry name" value="S49_SppA_C"/>
</dbReference>
<feature type="transmembrane region" description="Helical" evidence="5">
    <location>
        <begin position="1139"/>
        <end position="1158"/>
    </location>
</feature>
<dbReference type="InterPro" id="IPR004635">
    <property type="entry name" value="Pept_S49_SppA"/>
</dbReference>
<feature type="domain" description="SnoaL-like" evidence="7">
    <location>
        <begin position="652"/>
        <end position="751"/>
    </location>
</feature>
<keyword evidence="9" id="KW-1185">Reference proteome</keyword>
<dbReference type="NCBIfam" id="TIGR00706">
    <property type="entry name" value="SppA_dom"/>
    <property type="match status" value="1"/>
</dbReference>
<dbReference type="InterPro" id="IPR037401">
    <property type="entry name" value="SnoaL-like"/>
</dbReference>
<organism evidence="8 9">
    <name type="scientific">Coccomyxa subellipsoidea</name>
    <dbReference type="NCBI Taxonomy" id="248742"/>
    <lineage>
        <taxon>Eukaryota</taxon>
        <taxon>Viridiplantae</taxon>
        <taxon>Chlorophyta</taxon>
        <taxon>core chlorophytes</taxon>
        <taxon>Trebouxiophyceae</taxon>
        <taxon>Trebouxiophyceae incertae sedis</taxon>
        <taxon>Coccomyxaceae</taxon>
        <taxon>Coccomyxa</taxon>
    </lineage>
</organism>
<feature type="transmembrane region" description="Helical" evidence="5">
    <location>
        <begin position="1301"/>
        <end position="1326"/>
    </location>
</feature>
<feature type="transmembrane region" description="Helical" evidence="5">
    <location>
        <begin position="1231"/>
        <end position="1249"/>
    </location>
</feature>
<dbReference type="InterPro" id="IPR032710">
    <property type="entry name" value="NTF2-like_dom_sf"/>
</dbReference>
<dbReference type="PANTHER" id="PTHR33209:SF1">
    <property type="entry name" value="PEPTIDASE S49 DOMAIN-CONTAINING PROTEIN"/>
    <property type="match status" value="1"/>
</dbReference>
<evidence type="ECO:0000256" key="5">
    <source>
        <dbReference type="SAM" id="Phobius"/>
    </source>
</evidence>
<dbReference type="CDD" id="cd07023">
    <property type="entry name" value="S49_Sppa_N_C"/>
    <property type="match status" value="1"/>
</dbReference>
<evidence type="ECO:0000256" key="4">
    <source>
        <dbReference type="ARBA" id="ARBA00022825"/>
    </source>
</evidence>
<reference evidence="8 9" key="1">
    <citation type="journal article" date="2024" name="Nat. Commun.">
        <title>Phylogenomics reveals the evolutionary origins of lichenization in chlorophyte algae.</title>
        <authorList>
            <person name="Puginier C."/>
            <person name="Libourel C."/>
            <person name="Otte J."/>
            <person name="Skaloud P."/>
            <person name="Haon M."/>
            <person name="Grisel S."/>
            <person name="Petersen M."/>
            <person name="Berrin J.G."/>
            <person name="Delaux P.M."/>
            <person name="Dal Grande F."/>
            <person name="Keller J."/>
        </authorList>
    </citation>
    <scope>NUCLEOTIDE SEQUENCE [LARGE SCALE GENOMIC DNA]</scope>
    <source>
        <strain evidence="8 9">SAG 216-7</strain>
    </source>
</reference>
<dbReference type="InterPro" id="IPR047217">
    <property type="entry name" value="S49_SppA_67K_type_N"/>
</dbReference>
<keyword evidence="5" id="KW-1133">Transmembrane helix</keyword>
<evidence type="ECO:0000256" key="2">
    <source>
        <dbReference type="ARBA" id="ARBA00022670"/>
    </source>
</evidence>
<dbReference type="Pfam" id="PF01343">
    <property type="entry name" value="Peptidase_S49"/>
    <property type="match status" value="2"/>
</dbReference>
<evidence type="ECO:0000259" key="7">
    <source>
        <dbReference type="Pfam" id="PF12680"/>
    </source>
</evidence>
<accession>A0ABR2YET7</accession>
<feature type="transmembrane region" description="Helical" evidence="5">
    <location>
        <begin position="863"/>
        <end position="883"/>
    </location>
</feature>
<feature type="transmembrane region" description="Helical" evidence="5">
    <location>
        <begin position="1269"/>
        <end position="1289"/>
    </location>
</feature>
<evidence type="ECO:0008006" key="10">
    <source>
        <dbReference type="Google" id="ProtNLM"/>
    </source>
</evidence>
<proteinExistence type="inferred from homology"/>
<evidence type="ECO:0000256" key="1">
    <source>
        <dbReference type="ARBA" id="ARBA00008683"/>
    </source>
</evidence>